<proteinExistence type="predicted"/>
<sequence>MIYYCDDLPHPTREHEAFIEKGVERLLEILSISNGKALVLFTAKTDMEEVYSILSEKNLPYKILMQQPGSSQDKVLNEFKEDTNSVLLGTGAYWEGISIEGKSLSNVIIFRLPFPVPDPIIEYKCSVAKDALMDV</sequence>
<dbReference type="GO" id="GO:0006139">
    <property type="term" value="P:nucleobase-containing compound metabolic process"/>
    <property type="evidence" value="ECO:0007669"/>
    <property type="project" value="InterPro"/>
</dbReference>
<comment type="caution">
    <text evidence="2">The sequence shown here is derived from an EMBL/GenBank/DDBJ whole genome shotgun (WGS) entry which is preliminary data.</text>
</comment>
<dbReference type="GO" id="GO:0003676">
    <property type="term" value="F:nucleic acid binding"/>
    <property type="evidence" value="ECO:0007669"/>
    <property type="project" value="InterPro"/>
</dbReference>
<dbReference type="GO" id="GO:0016818">
    <property type="term" value="F:hydrolase activity, acting on acid anhydrides, in phosphorus-containing anhydrides"/>
    <property type="evidence" value="ECO:0007669"/>
    <property type="project" value="InterPro"/>
</dbReference>
<dbReference type="InterPro" id="IPR027417">
    <property type="entry name" value="P-loop_NTPase"/>
</dbReference>
<dbReference type="Pfam" id="PF13307">
    <property type="entry name" value="Helicase_C_2"/>
    <property type="match status" value="1"/>
</dbReference>
<evidence type="ECO:0000259" key="1">
    <source>
        <dbReference type="Pfam" id="PF13307"/>
    </source>
</evidence>
<protein>
    <submittedName>
        <fullName evidence="2">Helicase c2</fullName>
    </submittedName>
</protein>
<dbReference type="InterPro" id="IPR006555">
    <property type="entry name" value="ATP-dep_Helicase_C"/>
</dbReference>
<keyword evidence="2" id="KW-0547">Nucleotide-binding</keyword>
<keyword evidence="2" id="KW-0067">ATP-binding</keyword>
<keyword evidence="2" id="KW-0378">Hydrolase</keyword>
<feature type="domain" description="ATP-dependent helicase C-terminal" evidence="1">
    <location>
        <begin position="26"/>
        <end position="130"/>
    </location>
</feature>
<gene>
    <name evidence="2" type="ORF">LEA_15723</name>
</gene>
<dbReference type="EMBL" id="AJWY01010735">
    <property type="protein sequence ID" value="EKC54724.1"/>
    <property type="molecule type" value="Genomic_DNA"/>
</dbReference>
<name>K1SH20_9ZZZZ</name>
<dbReference type="SUPFAM" id="SSF52540">
    <property type="entry name" value="P-loop containing nucleoside triphosphate hydrolases"/>
    <property type="match status" value="1"/>
</dbReference>
<evidence type="ECO:0000313" key="2">
    <source>
        <dbReference type="EMBL" id="EKC54724.1"/>
    </source>
</evidence>
<reference evidence="2" key="1">
    <citation type="journal article" date="2013" name="Environ. Microbiol.">
        <title>Microbiota from the distal guts of lean and obese adolescents exhibit partial functional redundancy besides clear differences in community structure.</title>
        <authorList>
            <person name="Ferrer M."/>
            <person name="Ruiz A."/>
            <person name="Lanza F."/>
            <person name="Haange S.B."/>
            <person name="Oberbach A."/>
            <person name="Till H."/>
            <person name="Bargiela R."/>
            <person name="Campoy C."/>
            <person name="Segura M.T."/>
            <person name="Richter M."/>
            <person name="von Bergen M."/>
            <person name="Seifert J."/>
            <person name="Suarez A."/>
        </authorList>
    </citation>
    <scope>NUCLEOTIDE SEQUENCE</scope>
</reference>
<accession>K1SH20</accession>
<keyword evidence="2" id="KW-0347">Helicase</keyword>
<dbReference type="GO" id="GO:0004386">
    <property type="term" value="F:helicase activity"/>
    <property type="evidence" value="ECO:0007669"/>
    <property type="project" value="UniProtKB-KW"/>
</dbReference>
<dbReference type="AlphaFoldDB" id="K1SH20"/>
<organism evidence="2">
    <name type="scientific">human gut metagenome</name>
    <dbReference type="NCBI Taxonomy" id="408170"/>
    <lineage>
        <taxon>unclassified sequences</taxon>
        <taxon>metagenomes</taxon>
        <taxon>organismal metagenomes</taxon>
    </lineage>
</organism>
<feature type="non-terminal residue" evidence="2">
    <location>
        <position position="135"/>
    </location>
</feature>
<dbReference type="Gene3D" id="3.40.50.300">
    <property type="entry name" value="P-loop containing nucleotide triphosphate hydrolases"/>
    <property type="match status" value="1"/>
</dbReference>
<dbReference type="GO" id="GO:0005524">
    <property type="term" value="F:ATP binding"/>
    <property type="evidence" value="ECO:0007669"/>
    <property type="project" value="InterPro"/>
</dbReference>